<dbReference type="SUPFAM" id="SSF55048">
    <property type="entry name" value="Probable ACP-binding domain of malonyl-CoA ACP transacylase"/>
    <property type="match status" value="1"/>
</dbReference>
<evidence type="ECO:0000256" key="5">
    <source>
        <dbReference type="ARBA" id="ARBA00023268"/>
    </source>
</evidence>
<dbReference type="InterPro" id="IPR020841">
    <property type="entry name" value="PKS_Beta-ketoAc_synthase_dom"/>
</dbReference>
<dbReference type="InterPro" id="IPR016039">
    <property type="entry name" value="Thiolase-like"/>
</dbReference>
<dbReference type="Gene3D" id="3.90.180.10">
    <property type="entry name" value="Medium-chain alcohol dehydrogenases, catalytic domain"/>
    <property type="match status" value="2"/>
</dbReference>
<dbReference type="GO" id="GO:0044550">
    <property type="term" value="P:secondary metabolite biosynthetic process"/>
    <property type="evidence" value="ECO:0007669"/>
    <property type="project" value="UniProtKB-ARBA"/>
</dbReference>
<dbReference type="PROSITE" id="PS00606">
    <property type="entry name" value="KS3_1"/>
    <property type="match status" value="1"/>
</dbReference>
<dbReference type="SUPFAM" id="SSF50129">
    <property type="entry name" value="GroES-like"/>
    <property type="match status" value="2"/>
</dbReference>
<dbReference type="Pfam" id="PF00107">
    <property type="entry name" value="ADH_zinc_N"/>
    <property type="match status" value="2"/>
</dbReference>
<keyword evidence="6" id="KW-0012">Acyltransferase</keyword>
<dbReference type="InterPro" id="IPR020806">
    <property type="entry name" value="PKS_PP-bd"/>
</dbReference>
<dbReference type="InterPro" id="IPR018201">
    <property type="entry name" value="Ketoacyl_synth_AS"/>
</dbReference>
<dbReference type="InterPro" id="IPR049900">
    <property type="entry name" value="PKS_mFAS_DH"/>
</dbReference>
<dbReference type="Pfam" id="PF14765">
    <property type="entry name" value="PS-DH"/>
    <property type="match status" value="1"/>
</dbReference>
<dbReference type="InterPro" id="IPR036736">
    <property type="entry name" value="ACP-like_sf"/>
</dbReference>
<dbReference type="SMART" id="SM00826">
    <property type="entry name" value="PKS_DH"/>
    <property type="match status" value="1"/>
</dbReference>
<keyword evidence="4" id="KW-0521">NADP</keyword>
<dbReference type="Pfam" id="PF21089">
    <property type="entry name" value="PKS_DH_N"/>
    <property type="match status" value="1"/>
</dbReference>
<evidence type="ECO:0000259" key="9">
    <source>
        <dbReference type="PROSITE" id="PS52004"/>
    </source>
</evidence>
<feature type="domain" description="Carrier" evidence="8">
    <location>
        <begin position="2592"/>
        <end position="2676"/>
    </location>
</feature>
<dbReference type="SUPFAM" id="SSF51735">
    <property type="entry name" value="NAD(P)-binding Rossmann-fold domains"/>
    <property type="match status" value="6"/>
</dbReference>
<sequence length="4130" mass="466242">MACTTSFEPIAIIGMSCEFAGGIHTPIDLWQALEESRDLGSEIPVERTDLLSYCADSLNRDNGEFKRKLIRRGYFWPTSVLDTFDAGYFNLSDGEAVTIDPCHRLLMMKFVHLIEDAGYTLEKMRGSRTSVHIGQFSNDHALGSLRLKPEYRTRFLGPHLLLYNASARLSYHFDLHGPNVTLDTACSSGLQAIHLGVQELRTGEADMAVCGGVNAVFTPEHLHNFSIIGAVAVDGRSRSFSIDANGYAKGEGLGLVLLKRLSDAERDGDRIYCILHDVLSNHDGSEGKSGYVVPAAAGQARLLGEIYARTQYDRNRIFYVEAHGTGTQVGDSTEANTIGKFFQRSPFDPPVLIGSVKSNIGHTEGAAGIASLIKTVMCMKYRAIPPNMHFKTYNSKIEADRFNLHVVQTMTAFPRINIDGEKEHTVAIGISSFGIGGNNAHAIIEEYHPKERLINTNGHIERELLQQHSLFIFSTKSSNSLYKQIVSFNEWLKQIETQDDGSSFLARISQQLLLKRTISHEHLAILISANRAQLQQQLDLFVQKQSTPGLLVTKRVSSSCPRICFVFSGQGPQWWAMGRELYSSEPIFRQWIQRISEELLKINGGEFNLLSEMIEKTERESRVNDTNIAQPALFAVQVALAALLISWHIFPSAIVSHSAGEQAAAFISGRVSLNEAVRIVYNRSRLQHRNTRQGGRMLAVAMNEQEVRDSLLKGIEHLVCVAGVNSPRSVTLSGDEKIIDELEGILATFHPTVFKARLRIENAFHSHQMDRFGIREEIFSTLGDIRGLLLENTQEMFDVRCAHVPLYSPVTGGRIDDKTPLDAHHWWSNIRQCVRFGDAIQAIIQDGVVDAFLELSPHPVLATSIHECCEKTSTFQPLILPTLKRKEDDQKTLLTSIAQLSYSPDVWKHYLASRCVQPSKDVEHLFDSFPLYAFNLTPCWYESKESAIERLAYRLPSHPLLGVRQWTQHTSAIWKSLINLNLPEYAYLSQHKMQDAILLPAAGFLEMALAACRQLLPVANNDETPPPIAFEQVEFIKALVLNEHELTEVIIQIVMPMREWLIYSRPWSAAGPDCQRSSGMACNDFIDSFVDLQTLNAYSLRQFTLHARGRIDIGPHLNIHASSAYCFSKEETANWYNLDVSNLYAHLSTRGYEYGSNFRVATSVKTTNSKVTGRVTPANNEQNDIRYYLHPLIIDGCFHTFLSIVPGIETFLPVAINKMIVYGSTCHLSQLVTHGSYHSFPVGLSQERAYTLDAAIFNSNDETIESNTKPLVIFKMFKMQRIPGRWKPLEKSIFQKINEIVHLPNGDYNDHVQTVLSEFCLQKKWSSLFNHLRRTVDLLPSSNILIHEAERQEIEMMNSDNDNINNQLADSIEPLNALAGMYALQALQHLASLGNIQLIVKDKLHHLVRNDESYFLRLFEAAFSLVYQHGLIDECGKTTMTVTNHSIQFIRKTLVDQFPRLKSFVTLMDAVGSKLGQVLFGEQSHEELLIQDRETELALEDVQNTISFLKTQCVFQALINHMHNTHPNSLRILLFGVGISSFLVPILCQLADFAEQTDTYVKVLYVDLTETLLLDAEQIFQSYESHDIIFVASVLQTTSDINHSLNSLRRLLVPGGLLLVVELTLTHSYFDIIFGLFPYWWRDDHSRAPLNIDQWRQAFQSVDGFEPMVASAKANAFGDSLMIVRKSTARSILIHLSEWQDQAWLLFADRAHNLSHALVPHLPSSNIEILLDTVTIDHISSTIDIMLKQHKQLHIVFAWPLGILQLDRNNNETTFESHVEHLCYKFVYILQSVQKYHRQNNSFPYVFILTQNSQPMHGKSEFNPTIAPLIGLARSLSVECPRHHIKLIDLQPTADIFAESSYSDILIKHMLHSREANNLDEVVLSLEADSRIQCFQWHYDWLQSKEQQELSSKLERTIVPKNDADKVPFRLQVAPSRFVADLAWMRDPIPINNLLPGQIQVRIHCTSLNFRDVLKIRGLYPHTRVFGQRDCDEPLVDRDTTPGTDFMGTIILSHSKNLKIGDRVIGLWPPGTFHSHIILDTSVVSRVPDECLMSEEQLAALPTAFLTALLSLKHRIRLKHGQTVLIHAATGATGQACIQYCQAVGARVIATAGSDAKRCFLRKHYGIKHVFNSRDLSFVTEIHSRFPNGVNVIVNSLSGPLLQESFKLLASHGHFIELGKRDVYARTSLPIFDLRQDCNFHVIDLALHVIDEPHTVREMIDDVFDYFRRGLFKPFEPMTIFEPSKVIDAFTQCSLGVSMGKVVVRMTSSEQPLSLKESDMNTEISENSSEKSMFPFAVCESGTILVSGGLGGLGLTMSRWMVEKRGVKHIVLMSRRTVEEFEKTENNPQLEDWLQLKEIAVKYNACVDVVRVDVTQCDDVDELIKRLNQTSHPVRGIIHSAVISDDKLLTNLNQETLFRVMEPKVRGGWNLHKTSQQIGASLHFFVMFSSIRNHWLDPGSSGYNAGNEFFEALAHYRREQLKLPALSIALPVVQGAGMFRRQQAILNNLFIAQGMEMLPTVATFELVERLFNMQTNYSSPIVFAADWKRLHANKVNLANHQLVQFVEQQVTQQGISNVRANDSGSSSTVKIEVIIERIRQTVMRLLGASSIDRIDMDRSLLSLGLDSLAAVSLYNWLSQEWGAFISLVEILQAHYRYEQLKLPALSIALPAIQGAGMFHRQQAILNSLRIAHGMEMLPTVATFELVERLFNMQTNYSSPVVFAVDWKRLHANKANIPNYQLVRFIEQQATQQGISNIRANDPGSSSIARIEVIIERIREIVMRLLGASNIDRIDIDRSLLSLGLDSLAAVSLYNWLTQEWGVFITVAEILQGVKISEIANQVQKKLVERQTASEAIETTLSSDMEQMDESEGDLTLSTMKKGSSYNGMEGVLRVSQVKDNESHDVIFVASVLQTTSDINHSLNSLRRLLVPGGLLLVVELTSTHSYFDLIFGLFPYWWRDDHSRAPLNIDQWRQVFQSVDGFEPMVVSPKANAFGDSLMVVRKSTARSILIHLSEWQDQAWLLFADRTRNLSHALVPHLPSSNIEILPDTVIIDHISSTIDIMLKQYKQLHIVFAWPLDVLQLGQNNNETTFVSHVEHLCYKFVYILQSIQKYHRQNNSFPYVFILTQNSQPMHEKSGFNPVIASLIGLARSLSIECPRHHIKLIDLQPTADIFVESSYCDILIEHMINSREADNLDEVVLSLEADSRIQCFQWYYDWLQSKEQQELSSKLERIIVPKNDADKIPFRLQVAPSRFVADLAWMKDPILTNNLSPGQIQVRIHCISLNFRDVLKIRGLYPHTRMFGQRDCDEPLFDRDTTPGTDAMGTVILSHSKDLKIGDRVIAYWPPGIFHSHIILDTSAVSRVPDECLLSDEQLAALPTAFLTALFSLKHRIRLKHGQTVLIHAATGATGQACVQYCQAVGARVIVTAGSDAKRCFLRKHYGIEHVFNSRDLSFVTEIRSLFPNGVNVIVNSLSGPLLQESFELLAPHGHFIELGKRDVYSRTSLPIFDLRQDCNFHIIDLTLLAIDEPHTTHEMIDDVLDYFRRGLFRPFEPLTIFEPSEVIHAFTQCSLGISMGKMVIRMTSSEQPLTLKESDMNTKISENSSEESMFPSVVRERGTILVSGGLGGLGLTMSRWMVEKRGVKHIVLMSRRTIGQFEKVENNPQLEDWLQLKETATKYNASIDVVQADVTHFDDVYELIKRLNQTSHPVRGIIHSAVISDDKLLTNLSQETLFRVMEPKVRGGWNLHQASQQIGASLHFFVMFSSIRNHLIDPGSSSYNAGNEFFEALAHYRREQLKLPALSIALPAVQGAGMFHRQQAILNNLLIAQGMEMLPTVATFELVERLFIMQTNYSSPVVFAVDWKRLHANKANLANHQLVQFIEQQATQQGISNARANDSDSSSIARIEVIIEQIRETVMRLLGASNIDRIDIDRSLLSLGLDSLAAVSLYNWLSQEWGAFISLAEIFQGVKISEIASRVQKKMVERQTASKEIETTLSSDMEQMDGSEGNLTLSTTKTAASYNGMEGVLRVSQVKNSKSVIFAISSSNTITDECLQKFANKKSTIYFLHVTMDKLNKEIYAREIIIQMRRLHPHGPYSLVALDNESQDIITEIIKQLKYHTKAGVNHLG</sequence>
<keyword evidence="1" id="KW-0596">Phosphopantetheine</keyword>
<dbReference type="InterPro" id="IPR013149">
    <property type="entry name" value="ADH-like_C"/>
</dbReference>
<dbReference type="GO" id="GO:0006633">
    <property type="term" value="P:fatty acid biosynthetic process"/>
    <property type="evidence" value="ECO:0007669"/>
    <property type="project" value="UniProtKB-UniPathway"/>
</dbReference>
<dbReference type="InterPro" id="IPR011032">
    <property type="entry name" value="GroES-like_sf"/>
</dbReference>
<dbReference type="CDD" id="cd00833">
    <property type="entry name" value="PKS"/>
    <property type="match status" value="1"/>
</dbReference>
<dbReference type="InterPro" id="IPR020843">
    <property type="entry name" value="ER"/>
</dbReference>
<dbReference type="Gene3D" id="3.30.70.3290">
    <property type="match status" value="1"/>
</dbReference>
<dbReference type="InterPro" id="IPR016035">
    <property type="entry name" value="Acyl_Trfase/lysoPLipase"/>
</dbReference>
<dbReference type="SUPFAM" id="SSF53901">
    <property type="entry name" value="Thiolase-like"/>
    <property type="match status" value="1"/>
</dbReference>
<dbReference type="Gene3D" id="1.10.1200.10">
    <property type="entry name" value="ACP-like"/>
    <property type="match status" value="3"/>
</dbReference>
<evidence type="ECO:0000256" key="7">
    <source>
        <dbReference type="PROSITE-ProRule" id="PRU01363"/>
    </source>
</evidence>
<dbReference type="InterPro" id="IPR032821">
    <property type="entry name" value="PKS_assoc"/>
</dbReference>
<protein>
    <submittedName>
        <fullName evidence="11">Uncharacterized protein</fullName>
    </submittedName>
</protein>
<reference evidence="11" key="1">
    <citation type="submission" date="2021-02" db="EMBL/GenBank/DDBJ databases">
        <authorList>
            <person name="Nowell W R."/>
        </authorList>
    </citation>
    <scope>NUCLEOTIDE SEQUENCE</scope>
</reference>
<dbReference type="InterPro" id="IPR042104">
    <property type="entry name" value="PKS_dehydratase_sf"/>
</dbReference>
<feature type="active site" description="Proton donor; for dehydratase activity" evidence="7">
    <location>
        <position position="1195"/>
    </location>
</feature>
<dbReference type="Proteomes" id="UP000663882">
    <property type="component" value="Unassembled WGS sequence"/>
</dbReference>
<dbReference type="Pfam" id="PF08659">
    <property type="entry name" value="KR"/>
    <property type="match status" value="2"/>
</dbReference>
<dbReference type="PROSITE" id="PS52004">
    <property type="entry name" value="KS3_2"/>
    <property type="match status" value="1"/>
</dbReference>
<keyword evidence="5" id="KW-0511">Multifunctional enzyme</keyword>
<dbReference type="InterPro" id="IPR001227">
    <property type="entry name" value="Ac_transferase_dom_sf"/>
</dbReference>
<dbReference type="Pfam" id="PF00550">
    <property type="entry name" value="PP-binding"/>
    <property type="match status" value="1"/>
</dbReference>
<feature type="domain" description="Ketosynthase family 3 (KS3)" evidence="9">
    <location>
        <begin position="7"/>
        <end position="446"/>
    </location>
</feature>
<dbReference type="Pfam" id="PF00109">
    <property type="entry name" value="ketoacyl-synt"/>
    <property type="match status" value="1"/>
</dbReference>
<dbReference type="EMBL" id="CAJNOO010000620">
    <property type="protein sequence ID" value="CAF0994281.1"/>
    <property type="molecule type" value="Genomic_DNA"/>
</dbReference>
<proteinExistence type="predicted"/>
<dbReference type="Gene3D" id="3.10.129.110">
    <property type="entry name" value="Polyketide synthase dehydratase"/>
    <property type="match status" value="1"/>
</dbReference>
<dbReference type="Gene3D" id="3.40.366.10">
    <property type="entry name" value="Malonyl-Coenzyme A Acyl Carrier Protein, domain 2"/>
    <property type="match status" value="1"/>
</dbReference>
<dbReference type="SMART" id="SM00827">
    <property type="entry name" value="PKS_AT"/>
    <property type="match status" value="1"/>
</dbReference>
<dbReference type="SUPFAM" id="SSF47336">
    <property type="entry name" value="ACP-like"/>
    <property type="match status" value="3"/>
</dbReference>
<dbReference type="UniPathway" id="UPA00094"/>
<dbReference type="InterPro" id="IPR009081">
    <property type="entry name" value="PP-bd_ACP"/>
</dbReference>
<evidence type="ECO:0000313" key="12">
    <source>
        <dbReference type="Proteomes" id="UP000663882"/>
    </source>
</evidence>
<dbReference type="InterPro" id="IPR036291">
    <property type="entry name" value="NAD(P)-bd_dom_sf"/>
</dbReference>
<dbReference type="PROSITE" id="PS50075">
    <property type="entry name" value="CARRIER"/>
    <property type="match status" value="3"/>
</dbReference>
<dbReference type="GO" id="GO:0031177">
    <property type="term" value="F:phosphopantetheine binding"/>
    <property type="evidence" value="ECO:0007669"/>
    <property type="project" value="InterPro"/>
</dbReference>
<organism evidence="11 12">
    <name type="scientific">Rotaria sordida</name>
    <dbReference type="NCBI Taxonomy" id="392033"/>
    <lineage>
        <taxon>Eukaryota</taxon>
        <taxon>Metazoa</taxon>
        <taxon>Spiralia</taxon>
        <taxon>Gnathifera</taxon>
        <taxon>Rotifera</taxon>
        <taxon>Eurotatoria</taxon>
        <taxon>Bdelloidea</taxon>
        <taxon>Philodinida</taxon>
        <taxon>Philodinidae</taxon>
        <taxon>Rotaria</taxon>
    </lineage>
</organism>
<feature type="active site" description="Proton acceptor; for dehydratase activity" evidence="7">
    <location>
        <position position="991"/>
    </location>
</feature>
<dbReference type="PROSITE" id="PS52019">
    <property type="entry name" value="PKS_MFAS_DH"/>
    <property type="match status" value="1"/>
</dbReference>
<evidence type="ECO:0000256" key="2">
    <source>
        <dbReference type="ARBA" id="ARBA00022553"/>
    </source>
</evidence>
<dbReference type="InterPro" id="IPR016036">
    <property type="entry name" value="Malonyl_transacylase_ACP-bd"/>
</dbReference>
<dbReference type="PANTHER" id="PTHR45681">
    <property type="entry name" value="POLYKETIDE SYNTHASE 44-RELATED"/>
    <property type="match status" value="1"/>
</dbReference>
<feature type="domain" description="PKS/mFAS DH" evidence="10">
    <location>
        <begin position="958"/>
        <end position="1288"/>
    </location>
</feature>
<dbReference type="InterPro" id="IPR014030">
    <property type="entry name" value="Ketoacyl_synth_N"/>
</dbReference>
<dbReference type="InterPro" id="IPR049551">
    <property type="entry name" value="PKS_DH_C"/>
</dbReference>
<keyword evidence="2" id="KW-0597">Phosphoprotein</keyword>
<dbReference type="Gene3D" id="3.40.47.10">
    <property type="match status" value="1"/>
</dbReference>
<dbReference type="InterPro" id="IPR013968">
    <property type="entry name" value="PKS_KR"/>
</dbReference>
<evidence type="ECO:0000313" key="11">
    <source>
        <dbReference type="EMBL" id="CAF0994281.1"/>
    </source>
</evidence>
<dbReference type="SMART" id="SM00825">
    <property type="entry name" value="PKS_KS"/>
    <property type="match status" value="1"/>
</dbReference>
<evidence type="ECO:0000259" key="8">
    <source>
        <dbReference type="PROSITE" id="PS50075"/>
    </source>
</evidence>
<feature type="domain" description="Carrier" evidence="8">
    <location>
        <begin position="2771"/>
        <end position="2846"/>
    </location>
</feature>
<gene>
    <name evidence="11" type="ORF">RFH988_LOCUS13827</name>
</gene>
<dbReference type="InterPro" id="IPR014043">
    <property type="entry name" value="Acyl_transferase_dom"/>
</dbReference>
<dbReference type="SMART" id="SM00823">
    <property type="entry name" value="PKS_PP"/>
    <property type="match status" value="3"/>
</dbReference>
<dbReference type="Gene3D" id="3.40.50.720">
    <property type="entry name" value="NAD(P)-binding Rossmann-like Domain"/>
    <property type="match status" value="5"/>
</dbReference>
<evidence type="ECO:0000256" key="6">
    <source>
        <dbReference type="ARBA" id="ARBA00023315"/>
    </source>
</evidence>
<evidence type="ECO:0000256" key="3">
    <source>
        <dbReference type="ARBA" id="ARBA00022679"/>
    </source>
</evidence>
<dbReference type="Pfam" id="PF23297">
    <property type="entry name" value="ACP_SdgA_C"/>
    <property type="match status" value="2"/>
</dbReference>
<dbReference type="OrthoDB" id="329835at2759"/>
<dbReference type="GO" id="GO:0016491">
    <property type="term" value="F:oxidoreductase activity"/>
    <property type="evidence" value="ECO:0007669"/>
    <property type="project" value="InterPro"/>
</dbReference>
<dbReference type="SUPFAM" id="SSF52151">
    <property type="entry name" value="FabD/lysophospholipase-like"/>
    <property type="match status" value="1"/>
</dbReference>
<dbReference type="InterPro" id="IPR029063">
    <property type="entry name" value="SAM-dependent_MTases_sf"/>
</dbReference>
<dbReference type="Pfam" id="PF02801">
    <property type="entry name" value="Ketoacyl-synt_C"/>
    <property type="match status" value="1"/>
</dbReference>
<feature type="region of interest" description="N-terminal hotdog fold" evidence="7">
    <location>
        <begin position="958"/>
        <end position="1118"/>
    </location>
</feature>
<evidence type="ECO:0000256" key="1">
    <source>
        <dbReference type="ARBA" id="ARBA00022450"/>
    </source>
</evidence>
<evidence type="ECO:0000259" key="10">
    <source>
        <dbReference type="PROSITE" id="PS52019"/>
    </source>
</evidence>
<dbReference type="SMART" id="SM00829">
    <property type="entry name" value="PKS_ER"/>
    <property type="match status" value="2"/>
</dbReference>
<evidence type="ECO:0000256" key="4">
    <source>
        <dbReference type="ARBA" id="ARBA00022857"/>
    </source>
</evidence>
<dbReference type="InterPro" id="IPR057326">
    <property type="entry name" value="KR_dom"/>
</dbReference>
<dbReference type="PANTHER" id="PTHR45681:SF6">
    <property type="entry name" value="POLYKETIDE SYNTHASE 37"/>
    <property type="match status" value="1"/>
</dbReference>
<dbReference type="Pfam" id="PF16197">
    <property type="entry name" value="KAsynt_C_assoc"/>
    <property type="match status" value="1"/>
</dbReference>
<dbReference type="SMART" id="SM00822">
    <property type="entry name" value="PKS_KR"/>
    <property type="match status" value="2"/>
</dbReference>
<dbReference type="GO" id="GO:0004315">
    <property type="term" value="F:3-oxoacyl-[acyl-carrier-protein] synthase activity"/>
    <property type="evidence" value="ECO:0007669"/>
    <property type="project" value="InterPro"/>
</dbReference>
<dbReference type="Pfam" id="PF00698">
    <property type="entry name" value="Acyl_transf_1"/>
    <property type="match status" value="1"/>
</dbReference>
<feature type="region of interest" description="C-terminal hotdog fold" evidence="7">
    <location>
        <begin position="1135"/>
        <end position="1288"/>
    </location>
</feature>
<dbReference type="Gene3D" id="3.40.50.150">
    <property type="entry name" value="Vaccinia Virus protein VP39"/>
    <property type="match status" value="2"/>
</dbReference>
<name>A0A814G5B5_9BILA</name>
<dbReference type="InterPro" id="IPR014031">
    <property type="entry name" value="Ketoacyl_synth_C"/>
</dbReference>
<feature type="domain" description="Carrier" evidence="8">
    <location>
        <begin position="3906"/>
        <end position="3984"/>
    </location>
</feature>
<dbReference type="InterPro" id="IPR020807">
    <property type="entry name" value="PKS_DH"/>
</dbReference>
<accession>A0A814G5B5</accession>
<dbReference type="CDD" id="cd05195">
    <property type="entry name" value="enoyl_red"/>
    <property type="match status" value="2"/>
</dbReference>
<dbReference type="InterPro" id="IPR050444">
    <property type="entry name" value="Polyketide_Synthase"/>
</dbReference>
<dbReference type="SUPFAM" id="SSF53335">
    <property type="entry name" value="S-adenosyl-L-methionine-dependent methyltransferases"/>
    <property type="match status" value="2"/>
</dbReference>
<keyword evidence="3" id="KW-0808">Transferase</keyword>
<dbReference type="InterPro" id="IPR049552">
    <property type="entry name" value="PKS_DH_N"/>
</dbReference>
<comment type="caution">
    <text evidence="11">The sequence shown here is derived from an EMBL/GenBank/DDBJ whole genome shotgun (WGS) entry which is preliminary data.</text>
</comment>